<protein>
    <recommendedName>
        <fullName evidence="9">DUF559 domain-containing protein</fullName>
    </recommendedName>
</protein>
<dbReference type="GO" id="GO:0004519">
    <property type="term" value="F:endonuclease activity"/>
    <property type="evidence" value="ECO:0007669"/>
    <property type="project" value="UniProtKB-KW"/>
</dbReference>
<dbReference type="Proteomes" id="UP000178429">
    <property type="component" value="Unassembled WGS sequence"/>
</dbReference>
<keyword evidence="4" id="KW-0378">Hydrolase</keyword>
<evidence type="ECO:0008006" key="9">
    <source>
        <dbReference type="Google" id="ProtNLM"/>
    </source>
</evidence>
<name>A0A1F8C3J6_9BACT</name>
<reference evidence="7 8" key="1">
    <citation type="journal article" date="2016" name="Nat. Commun.">
        <title>Thousands of microbial genomes shed light on interconnected biogeochemical processes in an aquifer system.</title>
        <authorList>
            <person name="Anantharaman K."/>
            <person name="Brown C.T."/>
            <person name="Hug L.A."/>
            <person name="Sharon I."/>
            <person name="Castelle C.J."/>
            <person name="Probst A.J."/>
            <person name="Thomas B.C."/>
            <person name="Singh A."/>
            <person name="Wilkins M.J."/>
            <person name="Karaoz U."/>
            <person name="Brodie E.L."/>
            <person name="Williams K.H."/>
            <person name="Hubbard S.S."/>
            <person name="Banfield J.F."/>
        </authorList>
    </citation>
    <scope>NUCLEOTIDE SEQUENCE [LARGE SCALE GENOMIC DNA]</scope>
</reference>
<keyword evidence="5" id="KW-0234">DNA repair</keyword>
<dbReference type="Gene3D" id="3.40.960.10">
    <property type="entry name" value="VSR Endonuclease"/>
    <property type="match status" value="1"/>
</dbReference>
<evidence type="ECO:0000256" key="2">
    <source>
        <dbReference type="ARBA" id="ARBA00022759"/>
    </source>
</evidence>
<accession>A0A1F8C3J6</accession>
<dbReference type="GO" id="GO:0016787">
    <property type="term" value="F:hydrolase activity"/>
    <property type="evidence" value="ECO:0007669"/>
    <property type="project" value="UniProtKB-KW"/>
</dbReference>
<dbReference type="GO" id="GO:0006298">
    <property type="term" value="P:mismatch repair"/>
    <property type="evidence" value="ECO:0007669"/>
    <property type="project" value="InterPro"/>
</dbReference>
<comment type="caution">
    <text evidence="7">The sequence shown here is derived from an EMBL/GenBank/DDBJ whole genome shotgun (WGS) entry which is preliminary data.</text>
</comment>
<dbReference type="InterPro" id="IPR004603">
    <property type="entry name" value="DNA_mismatch_endonuc_vsr"/>
</dbReference>
<evidence type="ECO:0000256" key="1">
    <source>
        <dbReference type="ARBA" id="ARBA00022722"/>
    </source>
</evidence>
<dbReference type="InterPro" id="IPR011335">
    <property type="entry name" value="Restrct_endonuc-II-like"/>
</dbReference>
<dbReference type="EMBL" id="MGHL01000001">
    <property type="protein sequence ID" value="OGM70871.1"/>
    <property type="molecule type" value="Genomic_DNA"/>
</dbReference>
<evidence type="ECO:0000313" key="8">
    <source>
        <dbReference type="Proteomes" id="UP000178429"/>
    </source>
</evidence>
<proteinExistence type="inferred from homology"/>
<comment type="similarity">
    <text evidence="6">Belongs to the Vsr family.</text>
</comment>
<dbReference type="Pfam" id="PF03852">
    <property type="entry name" value="Vsr"/>
    <property type="match status" value="1"/>
</dbReference>
<dbReference type="STRING" id="1802525.A2975_01185"/>
<dbReference type="AlphaFoldDB" id="A0A1F8C3J6"/>
<evidence type="ECO:0000256" key="3">
    <source>
        <dbReference type="ARBA" id="ARBA00022763"/>
    </source>
</evidence>
<gene>
    <name evidence="7" type="ORF">A2975_01185</name>
</gene>
<keyword evidence="3" id="KW-0227">DNA damage</keyword>
<evidence type="ECO:0000256" key="6">
    <source>
        <dbReference type="ARBA" id="ARBA00029466"/>
    </source>
</evidence>
<evidence type="ECO:0000313" key="7">
    <source>
        <dbReference type="EMBL" id="OGM70871.1"/>
    </source>
</evidence>
<sequence length="135" mass="16103">MMDNLTRKQRSYNMSRIKSTGTKLEEKFFKLLDDNNISYTKYPKIYGKPDCQIGKNLLIFIDSDFWHGWRFSLWRDRLPKKYWADKIAGNIKRDSVKFLKLRKQGCKVVRIWEHNLKHPAKVVLKLRGVSSDLPI</sequence>
<keyword evidence="2" id="KW-0255">Endonuclease</keyword>
<organism evidence="7 8">
    <name type="scientific">Candidatus Woesebacteria bacterium RIFCSPLOWO2_01_FULL_44_14</name>
    <dbReference type="NCBI Taxonomy" id="1802525"/>
    <lineage>
        <taxon>Bacteria</taxon>
        <taxon>Candidatus Woeseibacteriota</taxon>
    </lineage>
</organism>
<dbReference type="SUPFAM" id="SSF52980">
    <property type="entry name" value="Restriction endonuclease-like"/>
    <property type="match status" value="1"/>
</dbReference>
<keyword evidence="1" id="KW-0540">Nuclease</keyword>
<evidence type="ECO:0000256" key="5">
    <source>
        <dbReference type="ARBA" id="ARBA00023204"/>
    </source>
</evidence>
<evidence type="ECO:0000256" key="4">
    <source>
        <dbReference type="ARBA" id="ARBA00022801"/>
    </source>
</evidence>